<dbReference type="Proteomes" id="UP000265618">
    <property type="component" value="Unassembled WGS sequence"/>
</dbReference>
<proteinExistence type="predicted"/>
<sequence length="89" mass="10290">MQNTEKGDGVAKCKADAQLQVPQGISHTERWLASRCPVMYWAHKHPEEVTALTSTQRRALNRQMQEEKRMVREGRRNICGKMDDPINKI</sequence>
<evidence type="ECO:0000313" key="3">
    <source>
        <dbReference type="Proteomes" id="UP000265618"/>
    </source>
</evidence>
<protein>
    <submittedName>
        <fullName evidence="2">Uncharacterized protein</fullName>
    </submittedName>
</protein>
<name>A0A9K3D2V9_9EUKA</name>
<accession>A0A9K3D2V9</accession>
<dbReference type="AlphaFoldDB" id="A0A9K3D2V9"/>
<feature type="compositionally biased region" description="Basic and acidic residues" evidence="1">
    <location>
        <begin position="64"/>
        <end position="89"/>
    </location>
</feature>
<reference evidence="2 3" key="1">
    <citation type="journal article" date="2018" name="PLoS ONE">
        <title>The draft genome of Kipferlia bialata reveals reductive genome evolution in fornicate parasites.</title>
        <authorList>
            <person name="Tanifuji G."/>
            <person name="Takabayashi S."/>
            <person name="Kume K."/>
            <person name="Takagi M."/>
            <person name="Nakayama T."/>
            <person name="Kamikawa R."/>
            <person name="Inagaki Y."/>
            <person name="Hashimoto T."/>
        </authorList>
    </citation>
    <scope>NUCLEOTIDE SEQUENCE [LARGE SCALE GENOMIC DNA]</scope>
    <source>
        <strain evidence="2">NY0173</strain>
    </source>
</reference>
<gene>
    <name evidence="2" type="ORF">KIPB_010305</name>
</gene>
<organism evidence="2 3">
    <name type="scientific">Kipferlia bialata</name>
    <dbReference type="NCBI Taxonomy" id="797122"/>
    <lineage>
        <taxon>Eukaryota</taxon>
        <taxon>Metamonada</taxon>
        <taxon>Carpediemonas-like organisms</taxon>
        <taxon>Kipferlia</taxon>
    </lineage>
</organism>
<feature type="region of interest" description="Disordered" evidence="1">
    <location>
        <begin position="63"/>
        <end position="89"/>
    </location>
</feature>
<comment type="caution">
    <text evidence="2">The sequence shown here is derived from an EMBL/GenBank/DDBJ whole genome shotgun (WGS) entry which is preliminary data.</text>
</comment>
<keyword evidence="3" id="KW-1185">Reference proteome</keyword>
<evidence type="ECO:0000313" key="2">
    <source>
        <dbReference type="EMBL" id="GIQ88128.1"/>
    </source>
</evidence>
<evidence type="ECO:0000256" key="1">
    <source>
        <dbReference type="SAM" id="MobiDB-lite"/>
    </source>
</evidence>
<dbReference type="EMBL" id="BDIP01003793">
    <property type="protein sequence ID" value="GIQ88128.1"/>
    <property type="molecule type" value="Genomic_DNA"/>
</dbReference>